<feature type="compositionally biased region" description="Basic and acidic residues" evidence="1">
    <location>
        <begin position="107"/>
        <end position="146"/>
    </location>
</feature>
<evidence type="ECO:0000313" key="3">
    <source>
        <dbReference type="EMBL" id="AOZ68147.1"/>
    </source>
</evidence>
<proteinExistence type="predicted"/>
<dbReference type="RefSeq" id="WP_068766375.1">
    <property type="nucleotide sequence ID" value="NZ_CP017781.1"/>
</dbReference>
<evidence type="ECO:0000313" key="4">
    <source>
        <dbReference type="Proteomes" id="UP000176562"/>
    </source>
</evidence>
<gene>
    <name evidence="3" type="ORF">LPB142_01520</name>
</gene>
<evidence type="ECO:0000256" key="1">
    <source>
        <dbReference type="SAM" id="MobiDB-lite"/>
    </source>
</evidence>
<dbReference type="KEGG" id="rhp:LPB142_01520"/>
<evidence type="ECO:0000256" key="2">
    <source>
        <dbReference type="SAM" id="SignalP"/>
    </source>
</evidence>
<reference evidence="3 4" key="1">
    <citation type="submission" date="2016-10" db="EMBL/GenBank/DDBJ databases">
        <title>Rhodobacter sp. LPB0142, isolated from sea water.</title>
        <authorList>
            <person name="Kim E."/>
            <person name="Yi H."/>
        </authorList>
    </citation>
    <scope>NUCLEOTIDE SEQUENCE [LARGE SCALE GENOMIC DNA]</scope>
    <source>
        <strain evidence="3 4">LPB0142</strain>
    </source>
</reference>
<name>A0A1D9M8H9_9RHOB</name>
<dbReference type="STRING" id="1850250.LPB142_01520"/>
<sequence>MIRFPFPRLTAAALVGALALSPLAASPAAALDRDDRTALGLVLGLGALAAIAGGDSHSAPPRRVEPPRREPAWGGPVYRDRHRETCVIRIETDRHGRRTERYGAGCDPRRDGGRDGYRDRDRRDWGHERADRDGRRDIHDPYFLRR</sequence>
<evidence type="ECO:0008006" key="5">
    <source>
        <dbReference type="Google" id="ProtNLM"/>
    </source>
</evidence>
<dbReference type="AlphaFoldDB" id="A0A1D9M8H9"/>
<accession>A0A1D9M8H9</accession>
<feature type="region of interest" description="Disordered" evidence="1">
    <location>
        <begin position="96"/>
        <end position="146"/>
    </location>
</feature>
<dbReference type="Proteomes" id="UP000176562">
    <property type="component" value="Chromosome"/>
</dbReference>
<feature type="compositionally biased region" description="Basic and acidic residues" evidence="1">
    <location>
        <begin position="62"/>
        <end position="71"/>
    </location>
</feature>
<protein>
    <recommendedName>
        <fullName evidence="5">UrcA family protein</fullName>
    </recommendedName>
</protein>
<feature type="signal peptide" evidence="2">
    <location>
        <begin position="1"/>
        <end position="24"/>
    </location>
</feature>
<keyword evidence="4" id="KW-1185">Reference proteome</keyword>
<feature type="chain" id="PRO_5009443480" description="UrcA family protein" evidence="2">
    <location>
        <begin position="25"/>
        <end position="146"/>
    </location>
</feature>
<feature type="region of interest" description="Disordered" evidence="1">
    <location>
        <begin position="52"/>
        <end position="77"/>
    </location>
</feature>
<keyword evidence="2" id="KW-0732">Signal</keyword>
<dbReference type="EMBL" id="CP017781">
    <property type="protein sequence ID" value="AOZ68147.1"/>
    <property type="molecule type" value="Genomic_DNA"/>
</dbReference>
<organism evidence="3 4">
    <name type="scientific">Rhodobacter xanthinilyticus</name>
    <dbReference type="NCBI Taxonomy" id="1850250"/>
    <lineage>
        <taxon>Bacteria</taxon>
        <taxon>Pseudomonadati</taxon>
        <taxon>Pseudomonadota</taxon>
        <taxon>Alphaproteobacteria</taxon>
        <taxon>Rhodobacterales</taxon>
        <taxon>Rhodobacter group</taxon>
        <taxon>Rhodobacter</taxon>
    </lineage>
</organism>